<organism evidence="1 2">
    <name type="scientific">Macrolepiota fuliginosa MF-IS2</name>
    <dbReference type="NCBI Taxonomy" id="1400762"/>
    <lineage>
        <taxon>Eukaryota</taxon>
        <taxon>Fungi</taxon>
        <taxon>Dikarya</taxon>
        <taxon>Basidiomycota</taxon>
        <taxon>Agaricomycotina</taxon>
        <taxon>Agaricomycetes</taxon>
        <taxon>Agaricomycetidae</taxon>
        <taxon>Agaricales</taxon>
        <taxon>Agaricineae</taxon>
        <taxon>Agaricaceae</taxon>
        <taxon>Macrolepiota</taxon>
    </lineage>
</organism>
<sequence length="240" mass="27352">MNPFQVISLSGVKTTTTFARLGIEILDNYPINKILKIAQSGSSSSFNKCHDYHFPIRTEHVIQLNDALEEKRECYFGESEHVSRVMIDTYFDALANHLPAIARLEFCLARITAKLEAIEVDRTDGATVHRTFLTGEVDYALLSIIHYEDGLPNCRLGNKRQRRNLLRELELKSFRGTYQGLAGYLLQAMKGNTPNLDWDILFIEAKRRSWFLPTGTVSPASLYQAIATCRAAYVTRVYPW</sequence>
<dbReference type="Proteomes" id="UP000807342">
    <property type="component" value="Unassembled WGS sequence"/>
</dbReference>
<evidence type="ECO:0000313" key="2">
    <source>
        <dbReference type="Proteomes" id="UP000807342"/>
    </source>
</evidence>
<dbReference type="EMBL" id="MU151352">
    <property type="protein sequence ID" value="KAF9444730.1"/>
    <property type="molecule type" value="Genomic_DNA"/>
</dbReference>
<gene>
    <name evidence="1" type="ORF">P691DRAFT_323741</name>
</gene>
<name>A0A9P6C0L4_9AGAR</name>
<comment type="caution">
    <text evidence="1">The sequence shown here is derived from an EMBL/GenBank/DDBJ whole genome shotgun (WGS) entry which is preliminary data.</text>
</comment>
<accession>A0A9P6C0L4</accession>
<evidence type="ECO:0000313" key="1">
    <source>
        <dbReference type="EMBL" id="KAF9444730.1"/>
    </source>
</evidence>
<protein>
    <submittedName>
        <fullName evidence="1">Uncharacterized protein</fullName>
    </submittedName>
</protein>
<reference evidence="1" key="1">
    <citation type="submission" date="2020-11" db="EMBL/GenBank/DDBJ databases">
        <authorList>
            <consortium name="DOE Joint Genome Institute"/>
            <person name="Ahrendt S."/>
            <person name="Riley R."/>
            <person name="Andreopoulos W."/>
            <person name="Labutti K."/>
            <person name="Pangilinan J."/>
            <person name="Ruiz-Duenas F.J."/>
            <person name="Barrasa J.M."/>
            <person name="Sanchez-Garcia M."/>
            <person name="Camarero S."/>
            <person name="Miyauchi S."/>
            <person name="Serrano A."/>
            <person name="Linde D."/>
            <person name="Babiker R."/>
            <person name="Drula E."/>
            <person name="Ayuso-Fernandez I."/>
            <person name="Pacheco R."/>
            <person name="Padilla G."/>
            <person name="Ferreira P."/>
            <person name="Barriuso J."/>
            <person name="Kellner H."/>
            <person name="Castanera R."/>
            <person name="Alfaro M."/>
            <person name="Ramirez L."/>
            <person name="Pisabarro A.G."/>
            <person name="Kuo A."/>
            <person name="Tritt A."/>
            <person name="Lipzen A."/>
            <person name="He G."/>
            <person name="Yan M."/>
            <person name="Ng V."/>
            <person name="Cullen D."/>
            <person name="Martin F."/>
            <person name="Rosso M.-N."/>
            <person name="Henrissat B."/>
            <person name="Hibbett D."/>
            <person name="Martinez A.T."/>
            <person name="Grigoriev I.V."/>
        </authorList>
    </citation>
    <scope>NUCLEOTIDE SEQUENCE</scope>
    <source>
        <strain evidence="1">MF-IS2</strain>
    </source>
</reference>
<dbReference type="AlphaFoldDB" id="A0A9P6C0L4"/>
<proteinExistence type="predicted"/>
<keyword evidence="2" id="KW-1185">Reference proteome</keyword>